<feature type="domain" description="ABC transporter" evidence="3">
    <location>
        <begin position="3"/>
        <end position="238"/>
    </location>
</feature>
<evidence type="ECO:0000256" key="1">
    <source>
        <dbReference type="ARBA" id="ARBA00022741"/>
    </source>
</evidence>
<dbReference type="PANTHER" id="PTHR42794:SF2">
    <property type="entry name" value="ABC TRANSPORTER ATP-BINDING PROTEIN"/>
    <property type="match status" value="1"/>
</dbReference>
<keyword evidence="1" id="KW-0547">Nucleotide-binding</keyword>
<sequence length="257" mass="28036">MRLTIERLTFSRSGRAVLQDIALTGESGQMLCLMGSNGAGKTTLLRLLLGLLRPDKGRILLDGDDLHRLGRRAHARLMAYVPQRHDLPPPYGVAEIVRLGRLPHTGLTGGLSPEDEKAVAQAMTQLDLSALQHRPCTSLSGGEYQRVLLARALAQDTPVLVLDEPLAGLDYGHQLRLMRLLSDLVKKGRLVVMTAHQPDLVYRHASQVVLLQAGRILAQGTPSAVLDASRLSAFYGVSLDQYDHGPARFFAGGEDWT</sequence>
<dbReference type="SUPFAM" id="SSF52540">
    <property type="entry name" value="P-loop containing nucleoside triphosphate hydrolases"/>
    <property type="match status" value="1"/>
</dbReference>
<reference evidence="4 5" key="1">
    <citation type="submission" date="2022-06" db="EMBL/GenBank/DDBJ databases">
        <title>Whole-genome of Asaia lannensis strain LMG 27011T.</title>
        <authorList>
            <person name="Sombolestani A."/>
        </authorList>
    </citation>
    <scope>NUCLEOTIDE SEQUENCE [LARGE SCALE GENOMIC DNA]</scope>
    <source>
        <strain evidence="4 5">NBRC 102526</strain>
    </source>
</reference>
<evidence type="ECO:0000259" key="3">
    <source>
        <dbReference type="PROSITE" id="PS50893"/>
    </source>
</evidence>
<keyword evidence="2 4" id="KW-0067">ATP-binding</keyword>
<dbReference type="GO" id="GO:0005524">
    <property type="term" value="F:ATP binding"/>
    <property type="evidence" value="ECO:0007669"/>
    <property type="project" value="UniProtKB-KW"/>
</dbReference>
<proteinExistence type="predicted"/>
<dbReference type="InterPro" id="IPR003439">
    <property type="entry name" value="ABC_transporter-like_ATP-bd"/>
</dbReference>
<organism evidence="4 5">
    <name type="scientific">Asaia lannensis NBRC 102526</name>
    <dbReference type="NCBI Taxonomy" id="1307926"/>
    <lineage>
        <taxon>Bacteria</taxon>
        <taxon>Pseudomonadati</taxon>
        <taxon>Pseudomonadota</taxon>
        <taxon>Alphaproteobacteria</taxon>
        <taxon>Acetobacterales</taxon>
        <taxon>Acetobacteraceae</taxon>
        <taxon>Asaia</taxon>
    </lineage>
</organism>
<dbReference type="InterPro" id="IPR003593">
    <property type="entry name" value="AAA+_ATPase"/>
</dbReference>
<name>A0ABT1CD60_9PROT</name>
<accession>A0ABT1CD60</accession>
<gene>
    <name evidence="4" type="ORF">NF685_02005</name>
</gene>
<dbReference type="EMBL" id="JAMXQU010000001">
    <property type="protein sequence ID" value="MCO6158802.1"/>
    <property type="molecule type" value="Genomic_DNA"/>
</dbReference>
<dbReference type="InterPro" id="IPR027417">
    <property type="entry name" value="P-loop_NTPase"/>
</dbReference>
<evidence type="ECO:0000313" key="5">
    <source>
        <dbReference type="Proteomes" id="UP001523401"/>
    </source>
</evidence>
<comment type="caution">
    <text evidence="4">The sequence shown here is derived from an EMBL/GenBank/DDBJ whole genome shotgun (WGS) entry which is preliminary data.</text>
</comment>
<evidence type="ECO:0000256" key="2">
    <source>
        <dbReference type="ARBA" id="ARBA00022840"/>
    </source>
</evidence>
<dbReference type="Proteomes" id="UP001523401">
    <property type="component" value="Unassembled WGS sequence"/>
</dbReference>
<dbReference type="RefSeq" id="WP_252848382.1">
    <property type="nucleotide sequence ID" value="NZ_BAPW01000034.1"/>
</dbReference>
<dbReference type="Gene3D" id="3.40.50.300">
    <property type="entry name" value="P-loop containing nucleotide triphosphate hydrolases"/>
    <property type="match status" value="1"/>
</dbReference>
<keyword evidence="5" id="KW-1185">Reference proteome</keyword>
<dbReference type="Pfam" id="PF00005">
    <property type="entry name" value="ABC_tran"/>
    <property type="match status" value="1"/>
</dbReference>
<dbReference type="PROSITE" id="PS50893">
    <property type="entry name" value="ABC_TRANSPORTER_2"/>
    <property type="match status" value="1"/>
</dbReference>
<dbReference type="CDD" id="cd03214">
    <property type="entry name" value="ABC_Iron-Siderophores_B12_Hemin"/>
    <property type="match status" value="1"/>
</dbReference>
<evidence type="ECO:0000313" key="4">
    <source>
        <dbReference type="EMBL" id="MCO6158802.1"/>
    </source>
</evidence>
<protein>
    <submittedName>
        <fullName evidence="4">ABC transporter ATP-binding protein</fullName>
    </submittedName>
</protein>
<dbReference type="PANTHER" id="PTHR42794">
    <property type="entry name" value="HEMIN IMPORT ATP-BINDING PROTEIN HMUV"/>
    <property type="match status" value="1"/>
</dbReference>
<dbReference type="SMART" id="SM00382">
    <property type="entry name" value="AAA"/>
    <property type="match status" value="1"/>
</dbReference>